<name>A0ABD2K1K5_9BILA</name>
<reference evidence="1 2" key="1">
    <citation type="submission" date="2024-10" db="EMBL/GenBank/DDBJ databases">
        <authorList>
            <person name="Kim D."/>
        </authorList>
    </citation>
    <scope>NUCLEOTIDE SEQUENCE [LARGE SCALE GENOMIC DNA]</scope>
    <source>
        <strain evidence="1">BH-2024</strain>
    </source>
</reference>
<protein>
    <submittedName>
        <fullName evidence="1">Uncharacterized protein</fullName>
    </submittedName>
</protein>
<accession>A0ABD2K1K5</accession>
<organism evidence="1 2">
    <name type="scientific">Heterodera trifolii</name>
    <dbReference type="NCBI Taxonomy" id="157864"/>
    <lineage>
        <taxon>Eukaryota</taxon>
        <taxon>Metazoa</taxon>
        <taxon>Ecdysozoa</taxon>
        <taxon>Nematoda</taxon>
        <taxon>Chromadorea</taxon>
        <taxon>Rhabditida</taxon>
        <taxon>Tylenchina</taxon>
        <taxon>Tylenchomorpha</taxon>
        <taxon>Tylenchoidea</taxon>
        <taxon>Heteroderidae</taxon>
        <taxon>Heteroderinae</taxon>
        <taxon>Heterodera</taxon>
    </lineage>
</organism>
<gene>
    <name evidence="1" type="ORF">niasHT_025107</name>
</gene>
<proteinExistence type="predicted"/>
<dbReference type="EMBL" id="JBICBT010000854">
    <property type="protein sequence ID" value="KAL3096679.1"/>
    <property type="molecule type" value="Genomic_DNA"/>
</dbReference>
<dbReference type="Proteomes" id="UP001620626">
    <property type="component" value="Unassembled WGS sequence"/>
</dbReference>
<sequence>MSECSADQHFYSAIGCATGTDQITVLWACEQQNDPEVLVNNTSFKNYTCFAKIGQNGANMSNEEEFSVTKPIKMAMLETDLASNPVTAEIVFWQWFRGKQAHQHLAQSQPPQ</sequence>
<evidence type="ECO:0000313" key="1">
    <source>
        <dbReference type="EMBL" id="KAL3096679.1"/>
    </source>
</evidence>
<comment type="caution">
    <text evidence="1">The sequence shown here is derived from an EMBL/GenBank/DDBJ whole genome shotgun (WGS) entry which is preliminary data.</text>
</comment>
<keyword evidence="2" id="KW-1185">Reference proteome</keyword>
<evidence type="ECO:0000313" key="2">
    <source>
        <dbReference type="Proteomes" id="UP001620626"/>
    </source>
</evidence>
<dbReference type="AlphaFoldDB" id="A0ABD2K1K5"/>